<dbReference type="InterPro" id="IPR050142">
    <property type="entry name" value="MADS-box/MEF2_TF"/>
</dbReference>
<evidence type="ECO:0000259" key="7">
    <source>
        <dbReference type="PROSITE" id="PS50066"/>
    </source>
</evidence>
<keyword evidence="5" id="KW-0804">Transcription</keyword>
<evidence type="ECO:0000313" key="8">
    <source>
        <dbReference type="EMBL" id="GAV59294.1"/>
    </source>
</evidence>
<evidence type="ECO:0000313" key="9">
    <source>
        <dbReference type="Proteomes" id="UP000187406"/>
    </source>
</evidence>
<dbReference type="AlphaFoldDB" id="A0A1Q3AUG9"/>
<dbReference type="InterPro" id="IPR036879">
    <property type="entry name" value="TF_MADSbox_sf"/>
</dbReference>
<evidence type="ECO:0000256" key="5">
    <source>
        <dbReference type="ARBA" id="ARBA00023163"/>
    </source>
</evidence>
<keyword evidence="6" id="KW-0539">Nucleus</keyword>
<dbReference type="GO" id="GO:0045944">
    <property type="term" value="P:positive regulation of transcription by RNA polymerase II"/>
    <property type="evidence" value="ECO:0007669"/>
    <property type="project" value="InterPro"/>
</dbReference>
<dbReference type="InterPro" id="IPR002100">
    <property type="entry name" value="TF_MADSbox"/>
</dbReference>
<evidence type="ECO:0000256" key="2">
    <source>
        <dbReference type="ARBA" id="ARBA00023015"/>
    </source>
</evidence>
<evidence type="ECO:0000256" key="1">
    <source>
        <dbReference type="ARBA" id="ARBA00004123"/>
    </source>
</evidence>
<dbReference type="Proteomes" id="UP000187406">
    <property type="component" value="Unassembled WGS sequence"/>
</dbReference>
<keyword evidence="4" id="KW-0238">DNA-binding</keyword>
<comment type="caution">
    <text evidence="8">The sequence shown here is derived from an EMBL/GenBank/DDBJ whole genome shotgun (WGS) entry which is preliminary data.</text>
</comment>
<dbReference type="OrthoDB" id="1898716at2759"/>
<dbReference type="FunFam" id="3.40.1810.10:FF:000014">
    <property type="entry name" value="MADS-box transcription factor 41"/>
    <property type="match status" value="1"/>
</dbReference>
<comment type="subcellular location">
    <subcellularLocation>
        <location evidence="1">Nucleus</location>
    </subcellularLocation>
</comment>
<dbReference type="GO" id="GO:0046983">
    <property type="term" value="F:protein dimerization activity"/>
    <property type="evidence" value="ECO:0007669"/>
    <property type="project" value="InterPro"/>
</dbReference>
<sequence length="315" mass="36187">MGRVKLEIKRIENNTNRQVTFSKRRNGLIKKAYELSILCDIDIALIMFSPSGRLSHFSGKKRIEDVFTRYINLPDQEREQFLCLKLYKAFISCMQYLLRTLQQLRSENDIALQIANPAAINSDMEELQQEVGRLQHQLQMAEEQIRTFEPDPLRITSMVELESCEKQLLDTLTRVVQRKDYLMRNHLSSYDPSNIQQAMSTSFENEVVNWLPDGGHNQAQMYDASAPINQLRDLSTVMYDRLLQGTTSTPDPNNIGECHVTKSGENFAAWPQVYTSSGLQSTPMPPTLYPQIQHVVKPDMPHMMPHEQVDIPISG</sequence>
<feature type="non-terminal residue" evidence="8">
    <location>
        <position position="315"/>
    </location>
</feature>
<dbReference type="Gene3D" id="3.40.1810.10">
    <property type="entry name" value="Transcription factor, MADS-box"/>
    <property type="match status" value="1"/>
</dbReference>
<keyword evidence="2" id="KW-0805">Transcription regulation</keyword>
<evidence type="ECO:0000256" key="3">
    <source>
        <dbReference type="ARBA" id="ARBA00023054"/>
    </source>
</evidence>
<dbReference type="SMART" id="SM00432">
    <property type="entry name" value="MADS"/>
    <property type="match status" value="1"/>
</dbReference>
<dbReference type="CDD" id="cd00265">
    <property type="entry name" value="MADS_MEF2_like"/>
    <property type="match status" value="1"/>
</dbReference>
<dbReference type="PROSITE" id="PS00350">
    <property type="entry name" value="MADS_BOX_1"/>
    <property type="match status" value="1"/>
</dbReference>
<dbReference type="GO" id="GO:0005634">
    <property type="term" value="C:nucleus"/>
    <property type="evidence" value="ECO:0007669"/>
    <property type="project" value="UniProtKB-SubCell"/>
</dbReference>
<organism evidence="8 9">
    <name type="scientific">Cephalotus follicularis</name>
    <name type="common">Albany pitcher plant</name>
    <dbReference type="NCBI Taxonomy" id="3775"/>
    <lineage>
        <taxon>Eukaryota</taxon>
        <taxon>Viridiplantae</taxon>
        <taxon>Streptophyta</taxon>
        <taxon>Embryophyta</taxon>
        <taxon>Tracheophyta</taxon>
        <taxon>Spermatophyta</taxon>
        <taxon>Magnoliopsida</taxon>
        <taxon>eudicotyledons</taxon>
        <taxon>Gunneridae</taxon>
        <taxon>Pentapetalae</taxon>
        <taxon>rosids</taxon>
        <taxon>fabids</taxon>
        <taxon>Oxalidales</taxon>
        <taxon>Cephalotaceae</taxon>
        <taxon>Cephalotus</taxon>
    </lineage>
</organism>
<dbReference type="PANTHER" id="PTHR48019">
    <property type="entry name" value="SERUM RESPONSE FACTOR HOMOLOG"/>
    <property type="match status" value="1"/>
</dbReference>
<dbReference type="EMBL" id="BDDD01000105">
    <property type="protein sequence ID" value="GAV59294.1"/>
    <property type="molecule type" value="Genomic_DNA"/>
</dbReference>
<dbReference type="GO" id="GO:0000977">
    <property type="term" value="F:RNA polymerase II transcription regulatory region sequence-specific DNA binding"/>
    <property type="evidence" value="ECO:0007669"/>
    <property type="project" value="InterPro"/>
</dbReference>
<accession>A0A1Q3AUG9</accession>
<evidence type="ECO:0000256" key="6">
    <source>
        <dbReference type="ARBA" id="ARBA00023242"/>
    </source>
</evidence>
<reference evidence="9" key="1">
    <citation type="submission" date="2016-04" db="EMBL/GenBank/DDBJ databases">
        <title>Cephalotus genome sequencing.</title>
        <authorList>
            <person name="Fukushima K."/>
            <person name="Hasebe M."/>
            <person name="Fang X."/>
        </authorList>
    </citation>
    <scope>NUCLEOTIDE SEQUENCE [LARGE SCALE GENOMIC DNA]</scope>
    <source>
        <strain evidence="9">cv. St1</strain>
    </source>
</reference>
<name>A0A1Q3AUG9_CEPFO</name>
<dbReference type="PROSITE" id="PS50066">
    <property type="entry name" value="MADS_BOX_2"/>
    <property type="match status" value="1"/>
</dbReference>
<dbReference type="GO" id="GO:0080092">
    <property type="term" value="P:regulation of pollen tube growth"/>
    <property type="evidence" value="ECO:0007669"/>
    <property type="project" value="UniProtKB-ARBA"/>
</dbReference>
<dbReference type="Pfam" id="PF00319">
    <property type="entry name" value="SRF-TF"/>
    <property type="match status" value="1"/>
</dbReference>
<dbReference type="PRINTS" id="PR00404">
    <property type="entry name" value="MADSDOMAIN"/>
</dbReference>
<keyword evidence="9" id="KW-1185">Reference proteome</keyword>
<dbReference type="GO" id="GO:0010152">
    <property type="term" value="P:pollen maturation"/>
    <property type="evidence" value="ECO:0007669"/>
    <property type="project" value="UniProtKB-ARBA"/>
</dbReference>
<evidence type="ECO:0000256" key="4">
    <source>
        <dbReference type="ARBA" id="ARBA00023125"/>
    </source>
</evidence>
<gene>
    <name evidence="8" type="ORF">CFOL_v3_02825</name>
</gene>
<dbReference type="SUPFAM" id="SSF55455">
    <property type="entry name" value="SRF-like"/>
    <property type="match status" value="1"/>
</dbReference>
<proteinExistence type="predicted"/>
<protein>
    <submittedName>
        <fullName evidence="8">SRF-TF domain-containing protein/K-box domain-containing protein</fullName>
    </submittedName>
</protein>
<feature type="domain" description="MADS-box" evidence="7">
    <location>
        <begin position="1"/>
        <end position="61"/>
    </location>
</feature>
<dbReference type="InterPro" id="IPR033896">
    <property type="entry name" value="MEF2-like_N"/>
</dbReference>
<dbReference type="FunCoup" id="A0A1Q3AUG9">
    <property type="interactions" value="126"/>
</dbReference>
<dbReference type="InParanoid" id="A0A1Q3AUG9"/>
<keyword evidence="3" id="KW-0175">Coiled coil</keyword>